<name>A0ABP8FZ39_9BACT</name>
<keyword evidence="3" id="KW-1185">Reference proteome</keyword>
<dbReference type="InterPro" id="IPR013830">
    <property type="entry name" value="SGNH_hydro"/>
</dbReference>
<evidence type="ECO:0000259" key="1">
    <source>
        <dbReference type="Pfam" id="PF13472"/>
    </source>
</evidence>
<organism evidence="2 3">
    <name type="scientific">Compostibacter hankyongensis</name>
    <dbReference type="NCBI Taxonomy" id="1007089"/>
    <lineage>
        <taxon>Bacteria</taxon>
        <taxon>Pseudomonadati</taxon>
        <taxon>Bacteroidota</taxon>
        <taxon>Chitinophagia</taxon>
        <taxon>Chitinophagales</taxon>
        <taxon>Chitinophagaceae</taxon>
        <taxon>Compostibacter</taxon>
    </lineage>
</organism>
<dbReference type="GO" id="GO:0016787">
    <property type="term" value="F:hydrolase activity"/>
    <property type="evidence" value="ECO:0007669"/>
    <property type="project" value="UniProtKB-KW"/>
</dbReference>
<proteinExistence type="predicted"/>
<comment type="caution">
    <text evidence="2">The sequence shown here is derived from an EMBL/GenBank/DDBJ whole genome shotgun (WGS) entry which is preliminary data.</text>
</comment>
<dbReference type="RefSeq" id="WP_344979673.1">
    <property type="nucleotide sequence ID" value="NZ_BAABFN010000005.1"/>
</dbReference>
<sequence>MTGRKVTAALLLVFSLCSFSLKEKTKLNIVFIGDSITHGAGLKSPDKEAPPVSACAFLRKQRGVGEVNFSNQGVSGFTTLDFLPATASYNRVITAADIFKKQPDGQLVFSVMLGTNDSAEKGPHGSPVSPAAYRANLRTITDHLLEAYPRCKIVLNYPIWYSPNTYNGARYLQAGLTRLQTYFPEIDRLVDAYAASHPGRVFIGDKQAFEYFKQHFQTDFQAERGHQGTFYLHPNHQGAIALGRYWGQAIYKALFGKG</sequence>
<keyword evidence="2" id="KW-0378">Hydrolase</keyword>
<protein>
    <submittedName>
        <fullName evidence="2">SGNH/GDSL hydrolase family protein</fullName>
    </submittedName>
</protein>
<dbReference type="Pfam" id="PF13472">
    <property type="entry name" value="Lipase_GDSL_2"/>
    <property type="match status" value="1"/>
</dbReference>
<dbReference type="PANTHER" id="PTHR30383">
    <property type="entry name" value="THIOESTERASE 1/PROTEASE 1/LYSOPHOSPHOLIPASE L1"/>
    <property type="match status" value="1"/>
</dbReference>
<dbReference type="InterPro" id="IPR051532">
    <property type="entry name" value="Ester_Hydrolysis_Enzymes"/>
</dbReference>
<accession>A0ABP8FZ39</accession>
<dbReference type="EMBL" id="BAABFN010000005">
    <property type="protein sequence ID" value="GAA4313820.1"/>
    <property type="molecule type" value="Genomic_DNA"/>
</dbReference>
<dbReference type="SUPFAM" id="SSF52266">
    <property type="entry name" value="SGNH hydrolase"/>
    <property type="match status" value="1"/>
</dbReference>
<dbReference type="PANTHER" id="PTHR30383:SF5">
    <property type="entry name" value="SGNH HYDROLASE-TYPE ESTERASE DOMAIN-CONTAINING PROTEIN"/>
    <property type="match status" value="1"/>
</dbReference>
<dbReference type="Proteomes" id="UP001501207">
    <property type="component" value="Unassembled WGS sequence"/>
</dbReference>
<evidence type="ECO:0000313" key="3">
    <source>
        <dbReference type="Proteomes" id="UP001501207"/>
    </source>
</evidence>
<reference evidence="3" key="1">
    <citation type="journal article" date="2019" name="Int. J. Syst. Evol. Microbiol.">
        <title>The Global Catalogue of Microorganisms (GCM) 10K type strain sequencing project: providing services to taxonomists for standard genome sequencing and annotation.</title>
        <authorList>
            <consortium name="The Broad Institute Genomics Platform"/>
            <consortium name="The Broad Institute Genome Sequencing Center for Infectious Disease"/>
            <person name="Wu L."/>
            <person name="Ma J."/>
        </authorList>
    </citation>
    <scope>NUCLEOTIDE SEQUENCE [LARGE SCALE GENOMIC DNA]</scope>
    <source>
        <strain evidence="3">JCM 17664</strain>
    </source>
</reference>
<feature type="domain" description="SGNH hydrolase-type esterase" evidence="1">
    <location>
        <begin position="31"/>
        <end position="238"/>
    </location>
</feature>
<dbReference type="InterPro" id="IPR036514">
    <property type="entry name" value="SGNH_hydro_sf"/>
</dbReference>
<dbReference type="Gene3D" id="3.40.50.1110">
    <property type="entry name" value="SGNH hydrolase"/>
    <property type="match status" value="1"/>
</dbReference>
<evidence type="ECO:0000313" key="2">
    <source>
        <dbReference type="EMBL" id="GAA4313820.1"/>
    </source>
</evidence>
<gene>
    <name evidence="2" type="ORF">GCM10023143_24320</name>
</gene>